<dbReference type="AlphaFoldDB" id="A0A8S3B650"/>
<protein>
    <submittedName>
        <fullName evidence="2">Uncharacterized protein</fullName>
    </submittedName>
</protein>
<dbReference type="EMBL" id="CAJOBH010068016">
    <property type="protein sequence ID" value="CAF4457960.1"/>
    <property type="molecule type" value="Genomic_DNA"/>
</dbReference>
<comment type="caution">
    <text evidence="2">The sequence shown here is derived from an EMBL/GenBank/DDBJ whole genome shotgun (WGS) entry which is preliminary data.</text>
</comment>
<dbReference type="Proteomes" id="UP000681967">
    <property type="component" value="Unassembled WGS sequence"/>
</dbReference>
<dbReference type="EMBL" id="CAJOBH010138890">
    <property type="protein sequence ID" value="CAF4795194.1"/>
    <property type="molecule type" value="Genomic_DNA"/>
</dbReference>
<name>A0A8S3B650_9BILA</name>
<accession>A0A8S3B650</accession>
<proteinExistence type="predicted"/>
<feature type="non-terminal residue" evidence="2">
    <location>
        <position position="80"/>
    </location>
</feature>
<feature type="non-terminal residue" evidence="2">
    <location>
        <position position="1"/>
    </location>
</feature>
<organism evidence="2 3">
    <name type="scientific">Rotaria magnacalcarata</name>
    <dbReference type="NCBI Taxonomy" id="392030"/>
    <lineage>
        <taxon>Eukaryota</taxon>
        <taxon>Metazoa</taxon>
        <taxon>Spiralia</taxon>
        <taxon>Gnathifera</taxon>
        <taxon>Rotifera</taxon>
        <taxon>Eurotatoria</taxon>
        <taxon>Bdelloidea</taxon>
        <taxon>Philodinida</taxon>
        <taxon>Philodinidae</taxon>
        <taxon>Rotaria</taxon>
    </lineage>
</organism>
<evidence type="ECO:0000313" key="2">
    <source>
        <dbReference type="EMBL" id="CAF4795194.1"/>
    </source>
</evidence>
<reference evidence="2" key="1">
    <citation type="submission" date="2021-02" db="EMBL/GenBank/DDBJ databases">
        <authorList>
            <person name="Nowell W R."/>
        </authorList>
    </citation>
    <scope>NUCLEOTIDE SEQUENCE</scope>
</reference>
<evidence type="ECO:0000313" key="1">
    <source>
        <dbReference type="EMBL" id="CAF4457960.1"/>
    </source>
</evidence>
<sequence>NSQIELKNDLYRFNIDYQFQSSDRALITSLTFTNENLSNIEYIYGFDYQQHTYYILKSSRLARLCQASIAMRMTYEEIPL</sequence>
<evidence type="ECO:0000313" key="3">
    <source>
        <dbReference type="Proteomes" id="UP000681967"/>
    </source>
</evidence>
<gene>
    <name evidence="1" type="ORF">BYL167_LOCUS34063</name>
    <name evidence="2" type="ORF">BYL167_LOCUS47896</name>
</gene>